<evidence type="ECO:0000313" key="1">
    <source>
        <dbReference type="EMBL" id="KAH9697284.1"/>
    </source>
</evidence>
<organism evidence="1 2">
    <name type="scientific">Citrus sinensis</name>
    <name type="common">Sweet orange</name>
    <name type="synonym">Citrus aurantium var. sinensis</name>
    <dbReference type="NCBI Taxonomy" id="2711"/>
    <lineage>
        <taxon>Eukaryota</taxon>
        <taxon>Viridiplantae</taxon>
        <taxon>Streptophyta</taxon>
        <taxon>Embryophyta</taxon>
        <taxon>Tracheophyta</taxon>
        <taxon>Spermatophyta</taxon>
        <taxon>Magnoliopsida</taxon>
        <taxon>eudicotyledons</taxon>
        <taxon>Gunneridae</taxon>
        <taxon>Pentapetalae</taxon>
        <taxon>rosids</taxon>
        <taxon>malvids</taxon>
        <taxon>Sapindales</taxon>
        <taxon>Rutaceae</taxon>
        <taxon>Aurantioideae</taxon>
        <taxon>Citrus</taxon>
    </lineage>
</organism>
<dbReference type="Proteomes" id="UP000829398">
    <property type="component" value="Chromosome 8"/>
</dbReference>
<comment type="caution">
    <text evidence="1">The sequence shown here is derived from an EMBL/GenBank/DDBJ whole genome shotgun (WGS) entry which is preliminary data.</text>
</comment>
<keyword evidence="2" id="KW-1185">Reference proteome</keyword>
<protein>
    <submittedName>
        <fullName evidence="1">Zinc finger CCCH domain-containing protein 48</fullName>
    </submittedName>
</protein>
<name>A0ACB8IJP1_CITSI</name>
<accession>A0ACB8IJP1</accession>
<reference evidence="2" key="1">
    <citation type="journal article" date="2023" name="Hortic. Res.">
        <title>A chromosome-level phased genome enabling allele-level studies in sweet orange: a case study on citrus Huanglongbing tolerance.</title>
        <authorList>
            <person name="Wu B."/>
            <person name="Yu Q."/>
            <person name="Deng Z."/>
            <person name="Duan Y."/>
            <person name="Luo F."/>
            <person name="Gmitter F. Jr."/>
        </authorList>
    </citation>
    <scope>NUCLEOTIDE SEQUENCE [LARGE SCALE GENOMIC DNA]</scope>
    <source>
        <strain evidence="2">cv. Valencia</strain>
    </source>
</reference>
<dbReference type="EMBL" id="CM039177">
    <property type="protein sequence ID" value="KAH9697284.1"/>
    <property type="molecule type" value="Genomic_DNA"/>
</dbReference>
<evidence type="ECO:0000313" key="2">
    <source>
        <dbReference type="Proteomes" id="UP000829398"/>
    </source>
</evidence>
<proteinExistence type="predicted"/>
<sequence length="327" mass="36895">MALYSSLRTGYKPKPPPQSQTSVICAFWLKGRCNRHPCRFLHPEPDPPMIRPRRTAPTPSHPQISVCEHWISDSCVYGDKCRFLHSWDDDSDDTITNNPSMLTKLSGHKKAVTGSWVFIGLPNAVKAWRVNTANNDCDEPFVLDRPIGQVNVLVVYNDLLFAGSEDEEEVVVFKFADGAIRVWNLEDLECVQTLSGGHSDAVMSLLFWDEYLFSCSLDKAIKIWWSANQDGIFEAVYTHEEQCGVVSLFGMLDAKAKPVLFASCCKDSVIRLYELPSFKLRARLFSRREVEAAQIGPDGLFFLGDRSGSVGVWKWLLLAKQQKVDTQ</sequence>
<gene>
    <name evidence="1" type="ORF">KPL71_023547</name>
</gene>